<dbReference type="PANTHER" id="PTHR35299">
    <property type="entry name" value="RUBISCO ACCUMULATION FACTOR 1"/>
    <property type="match status" value="1"/>
</dbReference>
<sequence>MATLSISTQHPTPHLYRHNHYHHHRCFRRCGAFPAKPGCHLPSHISAATRIPSTPPTIPPGGLYQPFRPPSSPLPAMYSSLGPEERLEILRNRFGLWHEYAPLISSLSRDGFTPASIEEITGITGVEQNLLAVASKVRDSLISSSFPMDILAFFNAASGADLLYALRLLNSNQRAAAAAYFVEYRIDSKELAEELARAIKDFPRRRGEEGWECFSADSPRDCLAYTDFRLSREVIPEGDRVSVLEKALEAAETERARKRIMEEIHNRKKAGEGKVEEEMIVLSAVPVVKLRYGEVSEATSVVLLPVCRASEGNVELEAAPVKCIWEGQFGVVTADRGWERWVVLPGWGPAVAVSQNGGVAVEFGDGRVLPWREYRWGKEETVLVVVDRKRREVEEDGFYLVQGGNGEGLLVERGRKVLESGRTEALGAVVLVVRPPMEENGDQLGDEDWE</sequence>
<keyword evidence="1" id="KW-0143">Chaperone</keyword>
<dbReference type="Pfam" id="PF18579">
    <property type="entry name" value="Raf1_HTH"/>
    <property type="match status" value="1"/>
</dbReference>
<dbReference type="EMBL" id="JBBWWQ010000010">
    <property type="protein sequence ID" value="KAK8936541.1"/>
    <property type="molecule type" value="Genomic_DNA"/>
</dbReference>
<dbReference type="InterPro" id="IPR040858">
    <property type="entry name" value="Raf1_C"/>
</dbReference>
<proteinExistence type="predicted"/>
<evidence type="ECO:0000259" key="4">
    <source>
        <dbReference type="Pfam" id="PF18579"/>
    </source>
</evidence>
<dbReference type="AlphaFoldDB" id="A0AAP0BE06"/>
<dbReference type="InterPro" id="IPR041358">
    <property type="entry name" value="Raf1_N"/>
</dbReference>
<dbReference type="GO" id="GO:0110102">
    <property type="term" value="P:ribulose bisphosphate carboxylase complex assembly"/>
    <property type="evidence" value="ECO:0007669"/>
    <property type="project" value="UniProtKB-ARBA"/>
</dbReference>
<dbReference type="Pfam" id="PF18578">
    <property type="entry name" value="Raf1_N"/>
    <property type="match status" value="1"/>
</dbReference>
<dbReference type="PANTHER" id="PTHR35299:SF3">
    <property type="entry name" value="RUBISCO ACCUMULATION FACTOR 1.2, CHLOROPLASTIC"/>
    <property type="match status" value="1"/>
</dbReference>
<feature type="domain" description="Rubisco accumulation factor 1 helix turn helix" evidence="4">
    <location>
        <begin position="83"/>
        <end position="141"/>
    </location>
</feature>
<name>A0AAP0BE06_9ASPA</name>
<reference evidence="5 6" key="1">
    <citation type="journal article" date="2022" name="Nat. Plants">
        <title>Genomes of leafy and leafless Platanthera orchids illuminate the evolution of mycoheterotrophy.</title>
        <authorList>
            <person name="Li M.H."/>
            <person name="Liu K.W."/>
            <person name="Li Z."/>
            <person name="Lu H.C."/>
            <person name="Ye Q.L."/>
            <person name="Zhang D."/>
            <person name="Wang J.Y."/>
            <person name="Li Y.F."/>
            <person name="Zhong Z.M."/>
            <person name="Liu X."/>
            <person name="Yu X."/>
            <person name="Liu D.K."/>
            <person name="Tu X.D."/>
            <person name="Liu B."/>
            <person name="Hao Y."/>
            <person name="Liao X.Y."/>
            <person name="Jiang Y.T."/>
            <person name="Sun W.H."/>
            <person name="Chen J."/>
            <person name="Chen Y.Q."/>
            <person name="Ai Y."/>
            <person name="Zhai J.W."/>
            <person name="Wu S.S."/>
            <person name="Zhou Z."/>
            <person name="Hsiao Y.Y."/>
            <person name="Wu W.L."/>
            <person name="Chen Y.Y."/>
            <person name="Lin Y.F."/>
            <person name="Hsu J.L."/>
            <person name="Li C.Y."/>
            <person name="Wang Z.W."/>
            <person name="Zhao X."/>
            <person name="Zhong W.Y."/>
            <person name="Ma X.K."/>
            <person name="Ma L."/>
            <person name="Huang J."/>
            <person name="Chen G.Z."/>
            <person name="Huang M.Z."/>
            <person name="Huang L."/>
            <person name="Peng D.H."/>
            <person name="Luo Y.B."/>
            <person name="Zou S.Q."/>
            <person name="Chen S.P."/>
            <person name="Lan S."/>
            <person name="Tsai W.C."/>
            <person name="Van de Peer Y."/>
            <person name="Liu Z.J."/>
        </authorList>
    </citation>
    <scope>NUCLEOTIDE SEQUENCE [LARGE SCALE GENOMIC DNA]</scope>
    <source>
        <strain evidence="5">Lor287</strain>
    </source>
</reference>
<evidence type="ECO:0000256" key="1">
    <source>
        <dbReference type="ARBA" id="ARBA00023186"/>
    </source>
</evidence>
<organism evidence="5 6">
    <name type="scientific">Platanthera zijinensis</name>
    <dbReference type="NCBI Taxonomy" id="2320716"/>
    <lineage>
        <taxon>Eukaryota</taxon>
        <taxon>Viridiplantae</taxon>
        <taxon>Streptophyta</taxon>
        <taxon>Embryophyta</taxon>
        <taxon>Tracheophyta</taxon>
        <taxon>Spermatophyta</taxon>
        <taxon>Magnoliopsida</taxon>
        <taxon>Liliopsida</taxon>
        <taxon>Asparagales</taxon>
        <taxon>Orchidaceae</taxon>
        <taxon>Orchidoideae</taxon>
        <taxon>Orchideae</taxon>
        <taxon>Orchidinae</taxon>
        <taxon>Platanthera</taxon>
    </lineage>
</organism>
<feature type="domain" description="Rubisco accumulation factor 1 C-terminal" evidence="2">
    <location>
        <begin position="285"/>
        <end position="436"/>
    </location>
</feature>
<accession>A0AAP0BE06</accession>
<evidence type="ECO:0000259" key="2">
    <source>
        <dbReference type="Pfam" id="PF18087"/>
    </source>
</evidence>
<evidence type="ECO:0000259" key="3">
    <source>
        <dbReference type="Pfam" id="PF18578"/>
    </source>
</evidence>
<protein>
    <submittedName>
        <fullName evidence="5">Uncharacterized protein</fullName>
    </submittedName>
</protein>
<keyword evidence="6" id="KW-1185">Reference proteome</keyword>
<dbReference type="Pfam" id="PF18087">
    <property type="entry name" value="RuBisCo_chap_C"/>
    <property type="match status" value="1"/>
</dbReference>
<dbReference type="InterPro" id="IPR040781">
    <property type="entry name" value="Raf1_HTH"/>
</dbReference>
<evidence type="ECO:0000313" key="5">
    <source>
        <dbReference type="EMBL" id="KAK8936541.1"/>
    </source>
</evidence>
<evidence type="ECO:0000313" key="6">
    <source>
        <dbReference type="Proteomes" id="UP001418222"/>
    </source>
</evidence>
<dbReference type="Proteomes" id="UP001418222">
    <property type="component" value="Unassembled WGS sequence"/>
</dbReference>
<feature type="domain" description="Rubisco accumulation factor 1 alpha-helical" evidence="3">
    <location>
        <begin position="157"/>
        <end position="263"/>
    </location>
</feature>
<comment type="caution">
    <text evidence="5">The sequence shown here is derived from an EMBL/GenBank/DDBJ whole genome shotgun (WGS) entry which is preliminary data.</text>
</comment>
<gene>
    <name evidence="5" type="ORF">KSP39_PZI012819</name>
</gene>
<dbReference type="InterPro" id="IPR037494">
    <property type="entry name" value="RAF1"/>
</dbReference>
<dbReference type="GO" id="GO:0009507">
    <property type="term" value="C:chloroplast"/>
    <property type="evidence" value="ECO:0007669"/>
    <property type="project" value="TreeGrafter"/>
</dbReference>